<evidence type="ECO:0000256" key="4">
    <source>
        <dbReference type="ARBA" id="ARBA00022618"/>
    </source>
</evidence>
<keyword evidence="8" id="KW-0131">Cell cycle</keyword>
<dbReference type="InterPro" id="IPR001715">
    <property type="entry name" value="CH_dom"/>
</dbReference>
<evidence type="ECO:0000256" key="1">
    <source>
        <dbReference type="ARBA" id="ARBA00004245"/>
    </source>
</evidence>
<dbReference type="Pfam" id="PF00307">
    <property type="entry name" value="CH"/>
    <property type="match status" value="1"/>
</dbReference>
<comment type="subcellular location">
    <subcellularLocation>
        <location evidence="1">Cytoplasm</location>
        <location evidence="1">Cytoskeleton</location>
    </subcellularLocation>
</comment>
<evidence type="ECO:0000313" key="11">
    <source>
        <dbReference type="Proteomes" id="UP000261620"/>
    </source>
</evidence>
<evidence type="ECO:0000256" key="8">
    <source>
        <dbReference type="ARBA" id="ARBA00023306"/>
    </source>
</evidence>
<keyword evidence="5" id="KW-0493">Microtubule</keyword>
<dbReference type="InterPro" id="IPR036872">
    <property type="entry name" value="CH_dom_sf"/>
</dbReference>
<keyword evidence="4" id="KW-0132">Cell division</keyword>
<keyword evidence="7" id="KW-0206">Cytoskeleton</keyword>
<protein>
    <recommendedName>
        <fullName evidence="9">Calponin-homology (CH) domain-containing protein</fullName>
    </recommendedName>
</protein>
<dbReference type="Proteomes" id="UP000261620">
    <property type="component" value="Unplaced"/>
</dbReference>
<organism evidence="10 11">
    <name type="scientific">Mola mola</name>
    <name type="common">Ocean sunfish</name>
    <name type="synonym">Tetraodon mola</name>
    <dbReference type="NCBI Taxonomy" id="94237"/>
    <lineage>
        <taxon>Eukaryota</taxon>
        <taxon>Metazoa</taxon>
        <taxon>Chordata</taxon>
        <taxon>Craniata</taxon>
        <taxon>Vertebrata</taxon>
        <taxon>Euteleostomi</taxon>
        <taxon>Actinopterygii</taxon>
        <taxon>Neopterygii</taxon>
        <taxon>Teleostei</taxon>
        <taxon>Neoteleostei</taxon>
        <taxon>Acanthomorphata</taxon>
        <taxon>Eupercaria</taxon>
        <taxon>Tetraodontiformes</taxon>
        <taxon>Molidae</taxon>
        <taxon>Mola</taxon>
    </lineage>
</organism>
<dbReference type="GO" id="GO:0005874">
    <property type="term" value="C:microtubule"/>
    <property type="evidence" value="ECO:0007669"/>
    <property type="project" value="UniProtKB-KW"/>
</dbReference>
<keyword evidence="3" id="KW-0963">Cytoplasm</keyword>
<name>A0A3Q3WGH9_MOLML</name>
<feature type="domain" description="Calponin-homology (CH)" evidence="9">
    <location>
        <begin position="15"/>
        <end position="117"/>
    </location>
</feature>
<dbReference type="GO" id="GO:0008017">
    <property type="term" value="F:microtubule binding"/>
    <property type="evidence" value="ECO:0007669"/>
    <property type="project" value="InterPro"/>
</dbReference>
<sequence length="148" mass="16630">MALNMAKNVAVNSGKKNCYELLAWLNETLQTGFTKLEQLWTGAAYCQLMDLLFPGSMDVSRVQFQSSNTVDSIHNYSLLQTAFRTVGVVRFIPIESLIKRNSAVSLSFLQWFKQFFDENNKGGEYHALEARGGQSIANISHLFLVSVL</sequence>
<dbReference type="SUPFAM" id="SSF47576">
    <property type="entry name" value="Calponin-homology domain, CH-domain"/>
    <property type="match status" value="1"/>
</dbReference>
<evidence type="ECO:0000256" key="6">
    <source>
        <dbReference type="ARBA" id="ARBA00022776"/>
    </source>
</evidence>
<evidence type="ECO:0000256" key="7">
    <source>
        <dbReference type="ARBA" id="ARBA00023212"/>
    </source>
</evidence>
<evidence type="ECO:0000259" key="9">
    <source>
        <dbReference type="PROSITE" id="PS50021"/>
    </source>
</evidence>
<dbReference type="GO" id="GO:0051301">
    <property type="term" value="P:cell division"/>
    <property type="evidence" value="ECO:0007669"/>
    <property type="project" value="UniProtKB-KW"/>
</dbReference>
<dbReference type="PROSITE" id="PS50021">
    <property type="entry name" value="CH"/>
    <property type="match status" value="1"/>
</dbReference>
<evidence type="ECO:0000256" key="5">
    <source>
        <dbReference type="ARBA" id="ARBA00022701"/>
    </source>
</evidence>
<keyword evidence="11" id="KW-1185">Reference proteome</keyword>
<dbReference type="Ensembl" id="ENSMMOT00000014076.1">
    <property type="protein sequence ID" value="ENSMMOP00000013853.1"/>
    <property type="gene ID" value="ENSMMOG00000010607.1"/>
</dbReference>
<dbReference type="PANTHER" id="PTHR10623">
    <property type="entry name" value="MICROTUBULE-ASSOCIATED PROTEIN RP/EB FAMILY MEMBER"/>
    <property type="match status" value="1"/>
</dbReference>
<dbReference type="FunFam" id="1.10.418.10:FF:000028">
    <property type="entry name" value="RP/EB family microtubule-associated protein"/>
    <property type="match status" value="1"/>
</dbReference>
<keyword evidence="6" id="KW-0498">Mitosis</keyword>
<proteinExistence type="inferred from homology"/>
<dbReference type="AlphaFoldDB" id="A0A3Q3WGH9"/>
<evidence type="ECO:0000256" key="3">
    <source>
        <dbReference type="ARBA" id="ARBA00022490"/>
    </source>
</evidence>
<evidence type="ECO:0000313" key="10">
    <source>
        <dbReference type="Ensembl" id="ENSMMOP00000013853.1"/>
    </source>
</evidence>
<accession>A0A3Q3WGH9</accession>
<reference evidence="10" key="2">
    <citation type="submission" date="2025-09" db="UniProtKB">
        <authorList>
            <consortium name="Ensembl"/>
        </authorList>
    </citation>
    <scope>IDENTIFICATION</scope>
</reference>
<dbReference type="STRING" id="94237.ENSMMOP00000013853"/>
<evidence type="ECO:0000256" key="2">
    <source>
        <dbReference type="ARBA" id="ARBA00010729"/>
    </source>
</evidence>
<dbReference type="OMA" id="NYEFAVW"/>
<dbReference type="InterPro" id="IPR027328">
    <property type="entry name" value="MAPRE"/>
</dbReference>
<comment type="similarity">
    <text evidence="2">Belongs to the MAPRE family.</text>
</comment>
<dbReference type="Gene3D" id="1.10.418.10">
    <property type="entry name" value="Calponin-like domain"/>
    <property type="match status" value="1"/>
</dbReference>
<reference evidence="10" key="1">
    <citation type="submission" date="2025-08" db="UniProtKB">
        <authorList>
            <consortium name="Ensembl"/>
        </authorList>
    </citation>
    <scope>IDENTIFICATION</scope>
</reference>